<dbReference type="EMBL" id="CAJNON010000115">
    <property type="protein sequence ID" value="CAF0986793.1"/>
    <property type="molecule type" value="Genomic_DNA"/>
</dbReference>
<organism evidence="2 4">
    <name type="scientific">Adineta steineri</name>
    <dbReference type="NCBI Taxonomy" id="433720"/>
    <lineage>
        <taxon>Eukaryota</taxon>
        <taxon>Metazoa</taxon>
        <taxon>Spiralia</taxon>
        <taxon>Gnathifera</taxon>
        <taxon>Rotifera</taxon>
        <taxon>Eurotatoria</taxon>
        <taxon>Bdelloidea</taxon>
        <taxon>Adinetida</taxon>
        <taxon>Adinetidae</taxon>
        <taxon>Adineta</taxon>
    </lineage>
</organism>
<sequence>MGSKLFFTFILLVNLVVACRGGAAGALLGIGWCSAGCHSAYFVCLAVGGGGSMAATSGAALPALPGIVTACTAGEAACIGACVTAFTVVTGPI</sequence>
<feature type="signal peptide" evidence="1">
    <location>
        <begin position="1"/>
        <end position="18"/>
    </location>
</feature>
<accession>A0A814FQC2</accession>
<comment type="caution">
    <text evidence="2">The sequence shown here is derived from an EMBL/GenBank/DDBJ whole genome shotgun (WGS) entry which is preliminary data.</text>
</comment>
<dbReference type="OrthoDB" id="10549847at2759"/>
<evidence type="ECO:0000256" key="1">
    <source>
        <dbReference type="SAM" id="SignalP"/>
    </source>
</evidence>
<protein>
    <recommendedName>
        <fullName evidence="5">Secreted protein</fullName>
    </recommendedName>
</protein>
<evidence type="ECO:0000313" key="2">
    <source>
        <dbReference type="EMBL" id="CAF0986793.1"/>
    </source>
</evidence>
<dbReference type="AlphaFoldDB" id="A0A814FQC2"/>
<feature type="chain" id="PRO_5036224414" description="Secreted protein" evidence="1">
    <location>
        <begin position="19"/>
        <end position="93"/>
    </location>
</feature>
<evidence type="ECO:0008006" key="5">
    <source>
        <dbReference type="Google" id="ProtNLM"/>
    </source>
</evidence>
<proteinExistence type="predicted"/>
<reference evidence="2" key="1">
    <citation type="submission" date="2021-02" db="EMBL/GenBank/DDBJ databases">
        <authorList>
            <person name="Nowell W R."/>
        </authorList>
    </citation>
    <scope>NUCLEOTIDE SEQUENCE</scope>
</reference>
<evidence type="ECO:0000313" key="3">
    <source>
        <dbReference type="EMBL" id="CAF3923775.1"/>
    </source>
</evidence>
<gene>
    <name evidence="3" type="ORF">OKA104_LOCUS25424</name>
    <name evidence="2" type="ORF">VCS650_LOCUS13972</name>
</gene>
<keyword evidence="1" id="KW-0732">Signal</keyword>
<dbReference type="Proteomes" id="UP000663891">
    <property type="component" value="Unassembled WGS sequence"/>
</dbReference>
<dbReference type="Proteomes" id="UP000663881">
    <property type="component" value="Unassembled WGS sequence"/>
</dbReference>
<name>A0A814FQC2_9BILA</name>
<dbReference type="EMBL" id="CAJOAY010002130">
    <property type="protein sequence ID" value="CAF3923775.1"/>
    <property type="molecule type" value="Genomic_DNA"/>
</dbReference>
<dbReference type="PROSITE" id="PS51257">
    <property type="entry name" value="PROKAR_LIPOPROTEIN"/>
    <property type="match status" value="1"/>
</dbReference>
<evidence type="ECO:0000313" key="4">
    <source>
        <dbReference type="Proteomes" id="UP000663891"/>
    </source>
</evidence>